<dbReference type="EMBL" id="KE124792">
    <property type="protein sequence ID" value="EPB79558.1"/>
    <property type="molecule type" value="Genomic_DNA"/>
</dbReference>
<reference evidence="1 2" key="1">
    <citation type="submission" date="2013-05" db="EMBL/GenBank/DDBJ databases">
        <title>Draft genome of the parasitic nematode Anyclostoma ceylanicum.</title>
        <authorList>
            <person name="Mitreva M."/>
        </authorList>
    </citation>
    <scope>NUCLEOTIDE SEQUENCE [LARGE SCALE GENOMIC DNA]</scope>
</reference>
<organism evidence="1 2">
    <name type="scientific">Ancylostoma ceylanicum</name>
    <dbReference type="NCBI Taxonomy" id="53326"/>
    <lineage>
        <taxon>Eukaryota</taxon>
        <taxon>Metazoa</taxon>
        <taxon>Ecdysozoa</taxon>
        <taxon>Nematoda</taxon>
        <taxon>Chromadorea</taxon>
        <taxon>Rhabditida</taxon>
        <taxon>Rhabditina</taxon>
        <taxon>Rhabditomorpha</taxon>
        <taxon>Strongyloidea</taxon>
        <taxon>Ancylostomatidae</taxon>
        <taxon>Ancylostomatinae</taxon>
        <taxon>Ancylostoma</taxon>
    </lineage>
</organism>
<accession>A0A0D6M7U8</accession>
<name>A0A0D6M7U8_9BILA</name>
<dbReference type="Proteomes" id="UP000054495">
    <property type="component" value="Unassembled WGS sequence"/>
</dbReference>
<keyword evidence="2" id="KW-1185">Reference proteome</keyword>
<proteinExistence type="predicted"/>
<evidence type="ECO:0000313" key="1">
    <source>
        <dbReference type="EMBL" id="EPB79558.1"/>
    </source>
</evidence>
<evidence type="ECO:0000313" key="2">
    <source>
        <dbReference type="Proteomes" id="UP000054495"/>
    </source>
</evidence>
<dbReference type="AlphaFoldDB" id="A0A0D6M7U8"/>
<protein>
    <submittedName>
        <fullName evidence="1">Uncharacterized protein</fullName>
    </submittedName>
</protein>
<sequence>MAAAGAQQPAQGDQNFDYMFKFLKIAGKIRHKKRRTGIAALAFSDDVCVGIDFRGDLPRI</sequence>
<gene>
    <name evidence="1" type="ORF">ANCCEY_01378</name>
</gene>